<evidence type="ECO:0000313" key="11">
    <source>
        <dbReference type="Proteomes" id="UP000326396"/>
    </source>
</evidence>
<sequence length="575" mass="64182">MANPSNAAGGRRHVFESFYYIVAFVFIRIACIELCDASTVVDGYRLIQYDISGAPFGSRAASLNHHVGSSLSVHGSDLSRTVVMLYLRELDETFIREYIEQGKPLGGLLIVLPQAFSYDIYQTLVFCVFTKEKKQLADLEQKLIHRPIQYPVYFAFECKDLAFVLADIRKNDAFGQPATATIGRHKLMVTSPAPKKLASPTIINIQGWLPGMKTDQDSSQLPTIAILASYDTFGAAPAISVGSDSNGSGVVALLEIARLFSILYSNPNTRGSYNILFGLTSGGPYNYYGTEKWLRSFNQSLRESIDYAICLNSLSSAKNGLWLHVSKPPGNAYVKKIFEATEEFGLKVGLKYKRINVSDSRVAWEHEQFSWSGVTAATLSRLSDAPNFLENTGGISDKRKFINEEAVVQSIKLVSESLARHIYGKDGKNISIFADKSSLAISPTYVLSWLSLLSETPRVAPFLSKDNTFIMALKKELADHVVEVQLQHNVMDDMFTFYDSTVNILRIYQVAYVTFDLLLLLVIGLYLTALFSFLLIATRSDDEQGRGLKQVTLKKARRLRSRQWHESRSAIQLNL</sequence>
<evidence type="ECO:0000256" key="6">
    <source>
        <dbReference type="ARBA" id="ARBA00022989"/>
    </source>
</evidence>
<dbReference type="PROSITE" id="PS00018">
    <property type="entry name" value="EF_HAND_1"/>
    <property type="match status" value="1"/>
</dbReference>
<dbReference type="GO" id="GO:0009966">
    <property type="term" value="P:regulation of signal transduction"/>
    <property type="evidence" value="ECO:0007669"/>
    <property type="project" value="InterPro"/>
</dbReference>
<name>A0A5N6P304_9ASTR</name>
<dbReference type="GO" id="GO:0005789">
    <property type="term" value="C:endoplasmic reticulum membrane"/>
    <property type="evidence" value="ECO:0007669"/>
    <property type="project" value="UniProtKB-SubCell"/>
</dbReference>
<keyword evidence="5" id="KW-0256">Endoplasmic reticulum</keyword>
<evidence type="ECO:0000256" key="3">
    <source>
        <dbReference type="ARBA" id="ARBA00022692"/>
    </source>
</evidence>
<gene>
    <name evidence="10" type="ORF">E3N88_14527</name>
</gene>
<feature type="transmembrane region" description="Helical" evidence="9">
    <location>
        <begin position="510"/>
        <end position="536"/>
    </location>
</feature>
<dbReference type="InterPro" id="IPR018247">
    <property type="entry name" value="EF_Hand_1_Ca_BS"/>
</dbReference>
<dbReference type="SUPFAM" id="SSF53187">
    <property type="entry name" value="Zn-dependent exopeptidases"/>
    <property type="match status" value="1"/>
</dbReference>
<keyword evidence="6 9" id="KW-1133">Transmembrane helix</keyword>
<keyword evidence="8" id="KW-0325">Glycoprotein</keyword>
<dbReference type="EMBL" id="SZYD01000007">
    <property type="protein sequence ID" value="KAD5803167.1"/>
    <property type="molecule type" value="Genomic_DNA"/>
</dbReference>
<comment type="similarity">
    <text evidence="2">Belongs to the nicastrin family.</text>
</comment>
<evidence type="ECO:0000313" key="10">
    <source>
        <dbReference type="EMBL" id="KAD5803167.1"/>
    </source>
</evidence>
<evidence type="ECO:0000256" key="1">
    <source>
        <dbReference type="ARBA" id="ARBA00004389"/>
    </source>
</evidence>
<evidence type="ECO:0000256" key="4">
    <source>
        <dbReference type="ARBA" id="ARBA00022729"/>
    </source>
</evidence>
<keyword evidence="11" id="KW-1185">Reference proteome</keyword>
<dbReference type="AlphaFoldDB" id="A0A5N6P304"/>
<dbReference type="OrthoDB" id="5913609at2759"/>
<proteinExistence type="inferred from homology"/>
<protein>
    <recommendedName>
        <fullName evidence="12">Nicalin</fullName>
    </recommendedName>
</protein>
<dbReference type="InterPro" id="IPR016574">
    <property type="entry name" value="Nicalin"/>
</dbReference>
<evidence type="ECO:0000256" key="8">
    <source>
        <dbReference type="ARBA" id="ARBA00023180"/>
    </source>
</evidence>
<accession>A0A5N6P304</accession>
<dbReference type="Proteomes" id="UP000326396">
    <property type="component" value="Linkage Group LG15"/>
</dbReference>
<evidence type="ECO:0008006" key="12">
    <source>
        <dbReference type="Google" id="ProtNLM"/>
    </source>
</evidence>
<dbReference type="Pfam" id="PF05450">
    <property type="entry name" value="Nicastrin"/>
    <property type="match status" value="1"/>
</dbReference>
<evidence type="ECO:0000256" key="5">
    <source>
        <dbReference type="ARBA" id="ARBA00022824"/>
    </source>
</evidence>
<dbReference type="PANTHER" id="PTHR31826">
    <property type="entry name" value="NICALIN"/>
    <property type="match status" value="1"/>
</dbReference>
<dbReference type="CDD" id="cd03882">
    <property type="entry name" value="M28_nicalin_like"/>
    <property type="match status" value="1"/>
</dbReference>
<keyword evidence="4" id="KW-0732">Signal</keyword>
<comment type="subcellular location">
    <subcellularLocation>
        <location evidence="1">Endoplasmic reticulum membrane</location>
        <topology evidence="1">Single-pass membrane protein</topology>
    </subcellularLocation>
</comment>
<reference evidence="10 11" key="1">
    <citation type="submission" date="2019-05" db="EMBL/GenBank/DDBJ databases">
        <title>Mikania micrantha, genome provides insights into the molecular mechanism of rapid growth.</title>
        <authorList>
            <person name="Liu B."/>
        </authorList>
    </citation>
    <scope>NUCLEOTIDE SEQUENCE [LARGE SCALE GENOMIC DNA]</scope>
    <source>
        <strain evidence="10">NLD-2019</strain>
        <tissue evidence="10">Leaf</tissue>
    </source>
</reference>
<dbReference type="Gene3D" id="3.40.630.10">
    <property type="entry name" value="Zn peptidases"/>
    <property type="match status" value="1"/>
</dbReference>
<evidence type="ECO:0000256" key="7">
    <source>
        <dbReference type="ARBA" id="ARBA00023136"/>
    </source>
</evidence>
<keyword evidence="3 9" id="KW-0812">Transmembrane</keyword>
<evidence type="ECO:0000256" key="9">
    <source>
        <dbReference type="SAM" id="Phobius"/>
    </source>
</evidence>
<comment type="caution">
    <text evidence="10">The sequence shown here is derived from an EMBL/GenBank/DDBJ whole genome shotgun (WGS) entry which is preliminary data.</text>
</comment>
<evidence type="ECO:0000256" key="2">
    <source>
        <dbReference type="ARBA" id="ARBA00007717"/>
    </source>
</evidence>
<keyword evidence="7 9" id="KW-0472">Membrane</keyword>
<organism evidence="10 11">
    <name type="scientific">Mikania micrantha</name>
    <name type="common">bitter vine</name>
    <dbReference type="NCBI Taxonomy" id="192012"/>
    <lineage>
        <taxon>Eukaryota</taxon>
        <taxon>Viridiplantae</taxon>
        <taxon>Streptophyta</taxon>
        <taxon>Embryophyta</taxon>
        <taxon>Tracheophyta</taxon>
        <taxon>Spermatophyta</taxon>
        <taxon>Magnoliopsida</taxon>
        <taxon>eudicotyledons</taxon>
        <taxon>Gunneridae</taxon>
        <taxon>Pentapetalae</taxon>
        <taxon>asterids</taxon>
        <taxon>campanulids</taxon>
        <taxon>Asterales</taxon>
        <taxon>Asteraceae</taxon>
        <taxon>Asteroideae</taxon>
        <taxon>Heliantheae alliance</taxon>
        <taxon>Eupatorieae</taxon>
        <taxon>Mikania</taxon>
    </lineage>
</organism>